<keyword evidence="3" id="KW-0804">Transcription</keyword>
<keyword evidence="2 5" id="KW-0238">DNA-binding</keyword>
<dbReference type="InterPro" id="IPR028082">
    <property type="entry name" value="Peripla_BP_I"/>
</dbReference>
<dbReference type="PRINTS" id="PR00036">
    <property type="entry name" value="HTHLACI"/>
</dbReference>
<proteinExistence type="predicted"/>
<dbReference type="CDD" id="cd01392">
    <property type="entry name" value="HTH_LacI"/>
    <property type="match status" value="1"/>
</dbReference>
<evidence type="ECO:0000313" key="5">
    <source>
        <dbReference type="EMBL" id="MFD2841467.1"/>
    </source>
</evidence>
<dbReference type="InterPro" id="IPR000843">
    <property type="entry name" value="HTH_LacI"/>
</dbReference>
<dbReference type="SMART" id="SM00354">
    <property type="entry name" value="HTH_LACI"/>
    <property type="match status" value="1"/>
</dbReference>
<gene>
    <name evidence="5" type="ORF">ACFSYH_12950</name>
</gene>
<dbReference type="Gene3D" id="1.10.260.40">
    <property type="entry name" value="lambda repressor-like DNA-binding domains"/>
    <property type="match status" value="1"/>
</dbReference>
<dbReference type="PROSITE" id="PS50932">
    <property type="entry name" value="HTH_LACI_2"/>
    <property type="match status" value="1"/>
</dbReference>
<accession>A0ABW5XIT9</accession>
<evidence type="ECO:0000256" key="2">
    <source>
        <dbReference type="ARBA" id="ARBA00023125"/>
    </source>
</evidence>
<reference evidence="6" key="1">
    <citation type="journal article" date="2019" name="Int. J. Syst. Evol. Microbiol.">
        <title>The Global Catalogue of Microorganisms (GCM) 10K type strain sequencing project: providing services to taxonomists for standard genome sequencing and annotation.</title>
        <authorList>
            <consortium name="The Broad Institute Genomics Platform"/>
            <consortium name="The Broad Institute Genome Sequencing Center for Infectious Disease"/>
            <person name="Wu L."/>
            <person name="Ma J."/>
        </authorList>
    </citation>
    <scope>NUCLEOTIDE SEQUENCE [LARGE SCALE GENOMIC DNA]</scope>
    <source>
        <strain evidence="6">KCTC 33576</strain>
    </source>
</reference>
<organism evidence="5 6">
    <name type="scientific">Populibacterium corticicola</name>
    <dbReference type="NCBI Taxonomy" id="1812826"/>
    <lineage>
        <taxon>Bacteria</taxon>
        <taxon>Bacillati</taxon>
        <taxon>Actinomycetota</taxon>
        <taxon>Actinomycetes</taxon>
        <taxon>Micrococcales</taxon>
        <taxon>Jonesiaceae</taxon>
        <taxon>Populibacterium</taxon>
    </lineage>
</organism>
<dbReference type="EMBL" id="JBHUOP010000006">
    <property type="protein sequence ID" value="MFD2841467.1"/>
    <property type="molecule type" value="Genomic_DNA"/>
</dbReference>
<dbReference type="PANTHER" id="PTHR30146:SF153">
    <property type="entry name" value="LACTOSE OPERON REPRESSOR"/>
    <property type="match status" value="1"/>
</dbReference>
<dbReference type="InterPro" id="IPR010982">
    <property type="entry name" value="Lambda_DNA-bd_dom_sf"/>
</dbReference>
<evidence type="ECO:0000256" key="1">
    <source>
        <dbReference type="ARBA" id="ARBA00023015"/>
    </source>
</evidence>
<dbReference type="SUPFAM" id="SSF53822">
    <property type="entry name" value="Periplasmic binding protein-like I"/>
    <property type="match status" value="1"/>
</dbReference>
<dbReference type="CDD" id="cd06267">
    <property type="entry name" value="PBP1_LacI_sugar_binding-like"/>
    <property type="match status" value="1"/>
</dbReference>
<evidence type="ECO:0000313" key="6">
    <source>
        <dbReference type="Proteomes" id="UP001597391"/>
    </source>
</evidence>
<dbReference type="Proteomes" id="UP001597391">
    <property type="component" value="Unassembled WGS sequence"/>
</dbReference>
<dbReference type="PROSITE" id="PS00356">
    <property type="entry name" value="HTH_LACI_1"/>
    <property type="match status" value="1"/>
</dbReference>
<dbReference type="Pfam" id="PF00356">
    <property type="entry name" value="LacI"/>
    <property type="match status" value="1"/>
</dbReference>
<name>A0ABW5XIT9_9MICO</name>
<evidence type="ECO:0000256" key="3">
    <source>
        <dbReference type="ARBA" id="ARBA00023163"/>
    </source>
</evidence>
<dbReference type="PANTHER" id="PTHR30146">
    <property type="entry name" value="LACI-RELATED TRANSCRIPTIONAL REPRESSOR"/>
    <property type="match status" value="1"/>
</dbReference>
<dbReference type="InterPro" id="IPR046335">
    <property type="entry name" value="LacI/GalR-like_sensor"/>
</dbReference>
<sequence length="341" mass="36349">MATVNTTARVTMADVAQAAGVSVATVSKVVNNKDGISPARTAHVRRIIDEMGYAASLGAQSLRSRSTGVLGMLVAEFEPFSTELLKGASRAIKATEYELLAYSGRSHSAPEDGWERRHLARLSGALIDGAVIVTPSGTETIFPVPVVAIDPHLDTDALPTVRCNSYDGAFQATSYLAELGHTKIGYLGGRSDLKSSQERELGYRDALLNAGIAVNDAYIGQGDYLPEASQAPAREILSREDRPTAIFAANDLSAIEVIKVAEELGLNVPRDLSVIGFDNVPEAALFRIPLTTMAQPLGEMGEIALNMLAKIISGEEVETQVLLPVELVVRDSCAPPQHRAQ</sequence>
<dbReference type="SUPFAM" id="SSF47413">
    <property type="entry name" value="lambda repressor-like DNA-binding domains"/>
    <property type="match status" value="1"/>
</dbReference>
<protein>
    <submittedName>
        <fullName evidence="5">LacI family DNA-binding transcriptional regulator</fullName>
    </submittedName>
</protein>
<keyword evidence="6" id="KW-1185">Reference proteome</keyword>
<evidence type="ECO:0000259" key="4">
    <source>
        <dbReference type="PROSITE" id="PS50932"/>
    </source>
</evidence>
<dbReference type="GO" id="GO:0003677">
    <property type="term" value="F:DNA binding"/>
    <property type="evidence" value="ECO:0007669"/>
    <property type="project" value="UniProtKB-KW"/>
</dbReference>
<feature type="domain" description="HTH lacI-type" evidence="4">
    <location>
        <begin position="10"/>
        <end position="64"/>
    </location>
</feature>
<keyword evidence="1" id="KW-0805">Transcription regulation</keyword>
<comment type="caution">
    <text evidence="5">The sequence shown here is derived from an EMBL/GenBank/DDBJ whole genome shotgun (WGS) entry which is preliminary data.</text>
</comment>
<dbReference type="Pfam" id="PF13377">
    <property type="entry name" value="Peripla_BP_3"/>
    <property type="match status" value="1"/>
</dbReference>
<dbReference type="Gene3D" id="3.40.50.2300">
    <property type="match status" value="2"/>
</dbReference>